<feature type="compositionally biased region" description="Basic residues" evidence="4">
    <location>
        <begin position="299"/>
        <end position="308"/>
    </location>
</feature>
<evidence type="ECO:0000256" key="4">
    <source>
        <dbReference type="SAM" id="MobiDB-lite"/>
    </source>
</evidence>
<feature type="compositionally biased region" description="Acidic residues" evidence="4">
    <location>
        <begin position="281"/>
        <end position="293"/>
    </location>
</feature>
<feature type="region of interest" description="Disordered" evidence="4">
    <location>
        <begin position="343"/>
        <end position="452"/>
    </location>
</feature>
<evidence type="ECO:0000313" key="6">
    <source>
        <dbReference type="Proteomes" id="UP001381693"/>
    </source>
</evidence>
<evidence type="ECO:0000256" key="3">
    <source>
        <dbReference type="ARBA" id="ARBA00038295"/>
    </source>
</evidence>
<dbReference type="GO" id="GO:0003714">
    <property type="term" value="F:transcription corepressor activity"/>
    <property type="evidence" value="ECO:0007669"/>
    <property type="project" value="TreeGrafter"/>
</dbReference>
<gene>
    <name evidence="5" type="primary">URI1</name>
    <name evidence="5" type="ORF">SK128_017178</name>
</gene>
<dbReference type="PANTHER" id="PTHR15111:SF0">
    <property type="entry name" value="UNCONVENTIONAL PREFOLDIN RPB5 INTERACTOR 1"/>
    <property type="match status" value="1"/>
</dbReference>
<comment type="subcellular location">
    <subcellularLocation>
        <location evidence="1">Nucleus</location>
    </subcellularLocation>
</comment>
<dbReference type="GO" id="GO:0000122">
    <property type="term" value="P:negative regulation of transcription by RNA polymerase II"/>
    <property type="evidence" value="ECO:0007669"/>
    <property type="project" value="TreeGrafter"/>
</dbReference>
<comment type="similarity">
    <text evidence="3">Belongs to the RNA polymerase II subunit 5-mediating protein family.</text>
</comment>
<keyword evidence="2" id="KW-0539">Nucleus</keyword>
<dbReference type="PANTHER" id="PTHR15111">
    <property type="entry name" value="RNA POLYMERASE II SUBUNIT 5-MEDIATING PROTEIN NNX3"/>
    <property type="match status" value="1"/>
</dbReference>
<sequence>MKRSAVGDVKTTGTDESDALGTKYSLQSVQHNLDNLSVLQKEHRQRLRIVEEECSKLKKFRDDYVHLRKRLKTLPDKTSHEAMIPLGPLAFMPGRLIHTNEILVLLGDNWFVERSAKEAVEIVNRRINDCDEKIKGAESTKIIHANWLKETSELFSESQGQVEIIESLTEEEFEKSKMEHRKKVAKHYENKRQIFARDEQESDVSSDCSAPTEASQEAFISKLDEADKKAYESIMKRLDQLELEEDEDTDGSQSTEDNDRDDIEYCEMDSEVGGAQSSELNNEDCSFDGEDDDKTSLSKQRKKLKRRVSWADDKRPLHTVIPDDDSENIYRIKYTTKQLSLPLMEKEGFSPDSGEENDNAEMGGATACIQSPSDLYKVFGTRRSSLQDHPPRGILKKTYSNPENQSSAQDDWCYVPKPVDTTSDSPDDEDDETTLPQPTLSSPKDSESLEPAFTYKILERDINVDNTEEARASFPEDNQIKKVSRFKASRMKK</sequence>
<protein>
    <submittedName>
        <fullName evidence="5">Uri1, prefoldin-like chaperone</fullName>
    </submittedName>
</protein>
<evidence type="ECO:0000313" key="5">
    <source>
        <dbReference type="EMBL" id="KAK7070848.1"/>
    </source>
</evidence>
<dbReference type="EMBL" id="JAXCGZ010015217">
    <property type="protein sequence ID" value="KAK7070848.1"/>
    <property type="molecule type" value="Genomic_DNA"/>
</dbReference>
<reference evidence="5 6" key="1">
    <citation type="submission" date="2023-11" db="EMBL/GenBank/DDBJ databases">
        <title>Halocaridina rubra genome assembly.</title>
        <authorList>
            <person name="Smith C."/>
        </authorList>
    </citation>
    <scope>NUCLEOTIDE SEQUENCE [LARGE SCALE GENOMIC DNA]</scope>
    <source>
        <strain evidence="5">EP-1</strain>
        <tissue evidence="5">Whole</tissue>
    </source>
</reference>
<keyword evidence="6" id="KW-1185">Reference proteome</keyword>
<dbReference type="SUPFAM" id="SSF46579">
    <property type="entry name" value="Prefoldin"/>
    <property type="match status" value="1"/>
</dbReference>
<dbReference type="Proteomes" id="UP001381693">
    <property type="component" value="Unassembled WGS sequence"/>
</dbReference>
<feature type="compositionally biased region" description="Acidic residues" evidence="4">
    <location>
        <begin position="242"/>
        <end position="270"/>
    </location>
</feature>
<evidence type="ECO:0000256" key="1">
    <source>
        <dbReference type="ARBA" id="ARBA00004123"/>
    </source>
</evidence>
<feature type="region of interest" description="Disordered" evidence="4">
    <location>
        <begin position="242"/>
        <end position="322"/>
    </location>
</feature>
<proteinExistence type="inferred from homology"/>
<accession>A0AAN8WYG1</accession>
<dbReference type="Pfam" id="PF02996">
    <property type="entry name" value="Prefoldin"/>
    <property type="match status" value="1"/>
</dbReference>
<dbReference type="CDD" id="cd23159">
    <property type="entry name" value="Prefoldin_URI1"/>
    <property type="match status" value="1"/>
</dbReference>
<dbReference type="GO" id="GO:0019212">
    <property type="term" value="F:phosphatase inhibitor activity"/>
    <property type="evidence" value="ECO:0007669"/>
    <property type="project" value="TreeGrafter"/>
</dbReference>
<dbReference type="InterPro" id="IPR004127">
    <property type="entry name" value="Prefoldin_subunit_alpha"/>
</dbReference>
<feature type="compositionally biased region" description="Polar residues" evidence="4">
    <location>
        <begin position="398"/>
        <end position="409"/>
    </location>
</feature>
<name>A0AAN8WYG1_HALRR</name>
<organism evidence="5 6">
    <name type="scientific">Halocaridina rubra</name>
    <name type="common">Hawaiian red shrimp</name>
    <dbReference type="NCBI Taxonomy" id="373956"/>
    <lineage>
        <taxon>Eukaryota</taxon>
        <taxon>Metazoa</taxon>
        <taxon>Ecdysozoa</taxon>
        <taxon>Arthropoda</taxon>
        <taxon>Crustacea</taxon>
        <taxon>Multicrustacea</taxon>
        <taxon>Malacostraca</taxon>
        <taxon>Eumalacostraca</taxon>
        <taxon>Eucarida</taxon>
        <taxon>Decapoda</taxon>
        <taxon>Pleocyemata</taxon>
        <taxon>Caridea</taxon>
        <taxon>Atyoidea</taxon>
        <taxon>Atyidae</taxon>
        <taxon>Halocaridina</taxon>
    </lineage>
</organism>
<dbReference type="GO" id="GO:0003682">
    <property type="term" value="F:chromatin binding"/>
    <property type="evidence" value="ECO:0007669"/>
    <property type="project" value="TreeGrafter"/>
</dbReference>
<dbReference type="InterPro" id="IPR009053">
    <property type="entry name" value="Prefoldin"/>
</dbReference>
<comment type="caution">
    <text evidence="5">The sequence shown here is derived from an EMBL/GenBank/DDBJ whole genome shotgun (WGS) entry which is preliminary data.</text>
</comment>
<evidence type="ECO:0000256" key="2">
    <source>
        <dbReference type="ARBA" id="ARBA00023242"/>
    </source>
</evidence>
<dbReference type="AlphaFoldDB" id="A0AAN8WYG1"/>
<dbReference type="Gene3D" id="1.10.287.370">
    <property type="match status" value="1"/>
</dbReference>
<dbReference type="GO" id="GO:0005634">
    <property type="term" value="C:nucleus"/>
    <property type="evidence" value="ECO:0007669"/>
    <property type="project" value="UniProtKB-SubCell"/>
</dbReference>
<dbReference type="InterPro" id="IPR052255">
    <property type="entry name" value="RNA_pol_II_subunit5-mediator"/>
</dbReference>